<gene>
    <name evidence="1" type="ORF">L6452_02711</name>
</gene>
<evidence type="ECO:0000313" key="2">
    <source>
        <dbReference type="Proteomes" id="UP001055879"/>
    </source>
</evidence>
<sequence>MLIQSLILSEDPEEYLINLTMHSTSFEEVTSSEDLRILGHVSVGYDDDGDGEFSLEMAWEGRRRSSKKKGRGGKGTNM</sequence>
<name>A0ACB9FKP5_ARCLA</name>
<protein>
    <submittedName>
        <fullName evidence="1">Uncharacterized protein</fullName>
    </submittedName>
</protein>
<evidence type="ECO:0000313" key="1">
    <source>
        <dbReference type="EMBL" id="KAI3771546.1"/>
    </source>
</evidence>
<proteinExistence type="predicted"/>
<accession>A0ACB9FKP5</accession>
<dbReference type="Proteomes" id="UP001055879">
    <property type="component" value="Linkage Group LG01"/>
</dbReference>
<comment type="caution">
    <text evidence="1">The sequence shown here is derived from an EMBL/GenBank/DDBJ whole genome shotgun (WGS) entry which is preliminary data.</text>
</comment>
<dbReference type="EMBL" id="CM042047">
    <property type="protein sequence ID" value="KAI3771546.1"/>
    <property type="molecule type" value="Genomic_DNA"/>
</dbReference>
<keyword evidence="2" id="KW-1185">Reference proteome</keyword>
<reference evidence="2" key="1">
    <citation type="journal article" date="2022" name="Mol. Ecol. Resour.">
        <title>The genomes of chicory, endive, great burdock and yacon provide insights into Asteraceae palaeo-polyploidization history and plant inulin production.</title>
        <authorList>
            <person name="Fan W."/>
            <person name="Wang S."/>
            <person name="Wang H."/>
            <person name="Wang A."/>
            <person name="Jiang F."/>
            <person name="Liu H."/>
            <person name="Zhao H."/>
            <person name="Xu D."/>
            <person name="Zhang Y."/>
        </authorList>
    </citation>
    <scope>NUCLEOTIDE SEQUENCE [LARGE SCALE GENOMIC DNA]</scope>
    <source>
        <strain evidence="2">cv. Niubang</strain>
    </source>
</reference>
<organism evidence="1 2">
    <name type="scientific">Arctium lappa</name>
    <name type="common">Greater burdock</name>
    <name type="synonym">Lappa major</name>
    <dbReference type="NCBI Taxonomy" id="4217"/>
    <lineage>
        <taxon>Eukaryota</taxon>
        <taxon>Viridiplantae</taxon>
        <taxon>Streptophyta</taxon>
        <taxon>Embryophyta</taxon>
        <taxon>Tracheophyta</taxon>
        <taxon>Spermatophyta</taxon>
        <taxon>Magnoliopsida</taxon>
        <taxon>eudicotyledons</taxon>
        <taxon>Gunneridae</taxon>
        <taxon>Pentapetalae</taxon>
        <taxon>asterids</taxon>
        <taxon>campanulids</taxon>
        <taxon>Asterales</taxon>
        <taxon>Asteraceae</taxon>
        <taxon>Carduoideae</taxon>
        <taxon>Cardueae</taxon>
        <taxon>Arctiinae</taxon>
        <taxon>Arctium</taxon>
    </lineage>
</organism>
<reference evidence="1 2" key="2">
    <citation type="journal article" date="2022" name="Mol. Ecol. Resour.">
        <title>The genomes of chicory, endive, great burdock and yacon provide insights into Asteraceae paleo-polyploidization history and plant inulin production.</title>
        <authorList>
            <person name="Fan W."/>
            <person name="Wang S."/>
            <person name="Wang H."/>
            <person name="Wang A."/>
            <person name="Jiang F."/>
            <person name="Liu H."/>
            <person name="Zhao H."/>
            <person name="Xu D."/>
            <person name="Zhang Y."/>
        </authorList>
    </citation>
    <scope>NUCLEOTIDE SEQUENCE [LARGE SCALE GENOMIC DNA]</scope>
    <source>
        <strain evidence="2">cv. Niubang</strain>
    </source>
</reference>